<protein>
    <submittedName>
        <fullName evidence="2">Uncharacterized protein</fullName>
    </submittedName>
</protein>
<evidence type="ECO:0000313" key="3">
    <source>
        <dbReference type="Proteomes" id="UP000249304"/>
    </source>
</evidence>
<reference evidence="2 3" key="1">
    <citation type="submission" date="2018-01" db="EMBL/GenBank/DDBJ databases">
        <title>Draft genome sequence of Nonomuraea sp. KC333.</title>
        <authorList>
            <person name="Sahin N."/>
            <person name="Saygin H."/>
            <person name="Ay H."/>
        </authorList>
    </citation>
    <scope>NUCLEOTIDE SEQUENCE [LARGE SCALE GENOMIC DNA]</scope>
    <source>
        <strain evidence="2 3">KC333</strain>
    </source>
</reference>
<feature type="region of interest" description="Disordered" evidence="1">
    <location>
        <begin position="48"/>
        <end position="79"/>
    </location>
</feature>
<name>A0A2W2DPG6_9ACTN</name>
<proteinExistence type="predicted"/>
<dbReference type="EMBL" id="POUD01000478">
    <property type="protein sequence ID" value="PZG02820.1"/>
    <property type="molecule type" value="Genomic_DNA"/>
</dbReference>
<dbReference type="RefSeq" id="WP_111185560.1">
    <property type="nucleotide sequence ID" value="NZ_POUD01000478.1"/>
</dbReference>
<accession>A0A2W2DPG6</accession>
<comment type="caution">
    <text evidence="2">The sequence shown here is derived from an EMBL/GenBank/DDBJ whole genome shotgun (WGS) entry which is preliminary data.</text>
</comment>
<organism evidence="2 3">
    <name type="scientific">Nonomuraea aridisoli</name>
    <dbReference type="NCBI Taxonomy" id="2070368"/>
    <lineage>
        <taxon>Bacteria</taxon>
        <taxon>Bacillati</taxon>
        <taxon>Actinomycetota</taxon>
        <taxon>Actinomycetes</taxon>
        <taxon>Streptosporangiales</taxon>
        <taxon>Streptosporangiaceae</taxon>
        <taxon>Nonomuraea</taxon>
    </lineage>
</organism>
<dbReference type="OrthoDB" id="4538973at2"/>
<evidence type="ECO:0000256" key="1">
    <source>
        <dbReference type="SAM" id="MobiDB-lite"/>
    </source>
</evidence>
<evidence type="ECO:0000313" key="2">
    <source>
        <dbReference type="EMBL" id="PZG02820.1"/>
    </source>
</evidence>
<dbReference type="Proteomes" id="UP000249304">
    <property type="component" value="Unassembled WGS sequence"/>
</dbReference>
<dbReference type="AlphaFoldDB" id="A0A2W2DPG6"/>
<gene>
    <name evidence="2" type="ORF">C1J01_47015</name>
</gene>
<sequence length="240" mass="24258">MSRLGPVITLAAGAVLAGGLGVASVIAMPTAGSPAVNTAAEAPVVQQNGAQQNGAAAQPSAAPTPSPSPTQPKKTVKADFGGRVKGSGALIALSIRNGKAVGYFCDGRTEAWFTGVESGGELKLTGVADKRAKVKAELKGRKAEGSLTVAGRKWSFFAPTVTKPSGLYRATATVRGAKVRAGWIVLKNANGTYTQVGTAFAGDRQVDVPRIDAAGPTAPVQVGGATIYPKDVDGFIGEMP</sequence>
<keyword evidence="3" id="KW-1185">Reference proteome</keyword>
<feature type="compositionally biased region" description="Low complexity" evidence="1">
    <location>
        <begin position="48"/>
        <end position="61"/>
    </location>
</feature>